<dbReference type="InterPro" id="IPR007452">
    <property type="entry name" value="TamB_C"/>
</dbReference>
<evidence type="ECO:0000313" key="6">
    <source>
        <dbReference type="EMBL" id="ALZ84765.1"/>
    </source>
</evidence>
<dbReference type="RefSeq" id="WP_059314940.1">
    <property type="nucleotide sequence ID" value="NZ_CP013987.1"/>
</dbReference>
<keyword evidence="4" id="KW-0472">Membrane</keyword>
<dbReference type="GO" id="GO:0005886">
    <property type="term" value="C:plasma membrane"/>
    <property type="evidence" value="ECO:0007669"/>
    <property type="project" value="InterPro"/>
</dbReference>
<accession>A0A0U4WRQ1</accession>
<comment type="subcellular location">
    <subcellularLocation>
        <location evidence="1">Membrane</location>
        <topology evidence="1">Single-pass membrane protein</topology>
    </subcellularLocation>
</comment>
<name>A0A0U4WRQ1_9PSED</name>
<dbReference type="Proteomes" id="UP000064137">
    <property type="component" value="Chromosome"/>
</dbReference>
<dbReference type="EMBL" id="CP013987">
    <property type="protein sequence ID" value="ALZ84765.1"/>
    <property type="molecule type" value="Genomic_DNA"/>
</dbReference>
<evidence type="ECO:0000256" key="3">
    <source>
        <dbReference type="ARBA" id="ARBA00022989"/>
    </source>
</evidence>
<sequence>MKSVGGVILGVLATLLGALILLLALVLGNGSIGRLVLDHVPGLTLTDFQGRLGGHWQARQLVWDGGATRVTVEAPEFAWRPGCLFRLQLCIDTLVASRIAIDQAPSTEPEPEKDGPVRLPSLDVPLGVQLGEVRIGEVLYNGAEQARDVELQARWQADGIAIERLAGAAHGVTLDTHGRLQPNGDWPLQLQGALGLPAPDNAPWPLTLKLEGELQKALHLEADSSGYLPGRLTGTVQPLVENVPADLQLVADGFKAAASLPDTLRLNDLTLTARGDLAAGYALVGQAKLPGEGGPVALNLDGRVDAQGARIAALRLQATPEQRVVLAGQVDWHEGLAADATLDWRDFPWRRLYPMAEPPVSLQRLQGEVAYRDGAYLGNLKAAATGPAGAFTLATPFSGDTTQLNLPSLDLQAGQGRAQGKVNLGFTDGVSWQVALDLSRLDPAFWVAQLPGSLGGPLRSSGAFKDGRLQLDADLDLKGRLRNQPAVLAAKAKGAGEQWQVSELDIRLGDNRIQGQGALDQRLQGQLQLDLRRLAQLWPDLSGSAQGRLDVAGTLKAPAGQLRLDGRQLAYADSRISSLALAANLDDRQRGTLDLTAQGLQAAGRDFGVLRLQGQGDRRQQQADLSLKGSQLNLMLAAGGTLADNGDWKGQLSRGSVAASGQNWTLQSPARIERLNSGRLELGRHCWRSGAASLCGDDQQLLPDTRLAWHLRAFPLASLQPLLPPELAWQGTLDGDVDLRLPKAGPDGEIRLQAGRGSLKLRDAAGQWQTFSYDRLDVTSALKPQQVDTQVQLTSADLGQLNVQARLDPRDPRQALAGRFQLQGLNLALGKAFVEGIEHLEGKVSGSGELGGTLLQPRVNGQIQLTGGDIGGGSVPTRLQDLGLTARIQGDTAILDGGWRSGTQGRGQIQGSVGWAEGLDVDVAITGDKLPVNVEPYAQLEVAPNLKILMKDGRLALAGEVRVPRGRIRVQQLPPSTVKVSDDAVIVGQEAPAKQQAMQIAMDVDVLVGSDKLTFDAFGLSAEIVGKVHIGDNLDTRGELNLRNGRYNAYGQRLTMRRARLFFQGPIAQPYIDVEAVRVVQEQNVTAGLRLSGFAQQPRIEVFSEPSMSQEQALAYLVLGRPLSSGSEGDNNVLGQAALALGLAGSSGTAGALAQRLGIQNFQLDTAGSGDKTSVVASGNLTDRLSVRYGVGVFDSANTVALRYQLTRRLYLEIASGLANSLDFFYRRDF</sequence>
<proteinExistence type="predicted"/>
<dbReference type="PANTHER" id="PTHR36985:SF1">
    <property type="entry name" value="TRANSLOCATION AND ASSEMBLY MODULE SUBUNIT TAMB"/>
    <property type="match status" value="1"/>
</dbReference>
<dbReference type="OrthoDB" id="5555605at2"/>
<protein>
    <recommendedName>
        <fullName evidence="5">Translocation and assembly module TamB C-terminal domain-containing protein</fullName>
    </recommendedName>
</protein>
<evidence type="ECO:0000256" key="2">
    <source>
        <dbReference type="ARBA" id="ARBA00022692"/>
    </source>
</evidence>
<keyword evidence="2" id="KW-0812">Transmembrane</keyword>
<gene>
    <name evidence="6" type="ORF">APT59_11370</name>
</gene>
<evidence type="ECO:0000259" key="5">
    <source>
        <dbReference type="Pfam" id="PF04357"/>
    </source>
</evidence>
<dbReference type="KEGG" id="por:APT59_11370"/>
<keyword evidence="3" id="KW-1133">Transmembrane helix</keyword>
<dbReference type="PANTHER" id="PTHR36985">
    <property type="entry name" value="TRANSLOCATION AND ASSEMBLY MODULE SUBUNIT TAMB"/>
    <property type="match status" value="1"/>
</dbReference>
<dbReference type="Pfam" id="PF04357">
    <property type="entry name" value="TamB"/>
    <property type="match status" value="1"/>
</dbReference>
<evidence type="ECO:0000256" key="4">
    <source>
        <dbReference type="ARBA" id="ARBA00023136"/>
    </source>
</evidence>
<evidence type="ECO:0000256" key="1">
    <source>
        <dbReference type="ARBA" id="ARBA00004167"/>
    </source>
</evidence>
<dbReference type="GO" id="GO:0009306">
    <property type="term" value="P:protein secretion"/>
    <property type="evidence" value="ECO:0007669"/>
    <property type="project" value="InterPro"/>
</dbReference>
<organism evidence="6 7">
    <name type="scientific">Pseudomonas oryzihabitans</name>
    <dbReference type="NCBI Taxonomy" id="47885"/>
    <lineage>
        <taxon>Bacteria</taxon>
        <taxon>Pseudomonadati</taxon>
        <taxon>Pseudomonadota</taxon>
        <taxon>Gammaproteobacteria</taxon>
        <taxon>Pseudomonadales</taxon>
        <taxon>Pseudomonadaceae</taxon>
        <taxon>Pseudomonas</taxon>
    </lineage>
</organism>
<dbReference type="GO" id="GO:0097347">
    <property type="term" value="C:TAM protein secretion complex"/>
    <property type="evidence" value="ECO:0007669"/>
    <property type="project" value="TreeGrafter"/>
</dbReference>
<dbReference type="AlphaFoldDB" id="A0A0U4WRQ1"/>
<reference evidence="6 7" key="1">
    <citation type="submission" date="2016-01" db="EMBL/GenBank/DDBJ databases">
        <title>Annotation of Pseudomonas oryzihabitans USDA-ARS-USMARC-56511.</title>
        <authorList>
            <person name="Harhay G.P."/>
            <person name="Harhay D.M."/>
            <person name="Smith T.P.L."/>
            <person name="Bono J.L."/>
            <person name="Heaton M.P."/>
            <person name="Clawson M.L."/>
            <person name="Chitko-Mckown C.G."/>
            <person name="Capik S.F."/>
            <person name="DeDonder K.D."/>
            <person name="Apley M.D."/>
            <person name="Lubbers B.V."/>
            <person name="White B.J."/>
            <person name="Larson R.L."/>
        </authorList>
    </citation>
    <scope>NUCLEOTIDE SEQUENCE [LARGE SCALE GENOMIC DNA]</scope>
    <source>
        <strain evidence="6 7">USDA-ARS-USMARC-56511</strain>
    </source>
</reference>
<evidence type="ECO:0000313" key="7">
    <source>
        <dbReference type="Proteomes" id="UP000064137"/>
    </source>
</evidence>
<feature type="domain" description="Translocation and assembly module TamB C-terminal" evidence="5">
    <location>
        <begin position="902"/>
        <end position="1230"/>
    </location>
</feature>